<protein>
    <submittedName>
        <fullName evidence="1">Uncharacterized protein</fullName>
    </submittedName>
</protein>
<dbReference type="Proteomes" id="UP001311232">
    <property type="component" value="Unassembled WGS sequence"/>
</dbReference>
<evidence type="ECO:0000313" key="2">
    <source>
        <dbReference type="Proteomes" id="UP001311232"/>
    </source>
</evidence>
<organism evidence="1 2">
    <name type="scientific">Crenichthys baileyi</name>
    <name type="common">White River springfish</name>
    <dbReference type="NCBI Taxonomy" id="28760"/>
    <lineage>
        <taxon>Eukaryota</taxon>
        <taxon>Metazoa</taxon>
        <taxon>Chordata</taxon>
        <taxon>Craniata</taxon>
        <taxon>Vertebrata</taxon>
        <taxon>Euteleostomi</taxon>
        <taxon>Actinopterygii</taxon>
        <taxon>Neopterygii</taxon>
        <taxon>Teleostei</taxon>
        <taxon>Neoteleostei</taxon>
        <taxon>Acanthomorphata</taxon>
        <taxon>Ovalentaria</taxon>
        <taxon>Atherinomorphae</taxon>
        <taxon>Cyprinodontiformes</taxon>
        <taxon>Goodeidae</taxon>
        <taxon>Crenichthys</taxon>
    </lineage>
</organism>
<dbReference type="EMBL" id="JAHHUM010001763">
    <property type="protein sequence ID" value="KAK5609102.1"/>
    <property type="molecule type" value="Genomic_DNA"/>
</dbReference>
<gene>
    <name evidence="1" type="ORF">CRENBAI_015787</name>
</gene>
<evidence type="ECO:0000313" key="1">
    <source>
        <dbReference type="EMBL" id="KAK5609102.1"/>
    </source>
</evidence>
<reference evidence="1 2" key="1">
    <citation type="submission" date="2021-06" db="EMBL/GenBank/DDBJ databases">
        <authorList>
            <person name="Palmer J.M."/>
        </authorList>
    </citation>
    <scope>NUCLEOTIDE SEQUENCE [LARGE SCALE GENOMIC DNA]</scope>
    <source>
        <strain evidence="1 2">MEX-2019</strain>
        <tissue evidence="1">Muscle</tissue>
    </source>
</reference>
<name>A0AAV9RJE4_9TELE</name>
<comment type="caution">
    <text evidence="1">The sequence shown here is derived from an EMBL/GenBank/DDBJ whole genome shotgun (WGS) entry which is preliminary data.</text>
</comment>
<dbReference type="AlphaFoldDB" id="A0AAV9RJE4"/>
<keyword evidence="2" id="KW-1185">Reference proteome</keyword>
<sequence length="69" mass="7571">MPVKPACFCFVPASSKSDTTKIPRALEPKTQAQSDGVEIICDPMFSSLATDLQFYLGLVFGPFPHTNMF</sequence>
<accession>A0AAV9RJE4</accession>
<proteinExistence type="predicted"/>